<keyword evidence="1" id="KW-0732">Signal</keyword>
<dbReference type="InterPro" id="IPR052748">
    <property type="entry name" value="ISR_Activator"/>
</dbReference>
<dbReference type="eggNOG" id="COG0790">
    <property type="taxonomic scope" value="Bacteria"/>
</dbReference>
<dbReference type="PANTHER" id="PTHR45011:SF1">
    <property type="entry name" value="DAP3-BINDING CELL DEATH ENHANCER 1"/>
    <property type="match status" value="1"/>
</dbReference>
<evidence type="ECO:0000313" key="3">
    <source>
        <dbReference type="Proteomes" id="UP000004688"/>
    </source>
</evidence>
<reference evidence="2 3" key="1">
    <citation type="journal article" date="2013" name="PLoS ONE">
        <title>Poles Apart: Arctic and Antarctic Octadecabacter strains Share High Genome Plasticity and a New Type of Xanthorhodopsin.</title>
        <authorList>
            <person name="Vollmers J."/>
            <person name="Voget S."/>
            <person name="Dietrich S."/>
            <person name="Gollnow K."/>
            <person name="Smits M."/>
            <person name="Meyer K."/>
            <person name="Brinkhoff T."/>
            <person name="Simon M."/>
            <person name="Daniel R."/>
        </authorList>
    </citation>
    <scope>NUCLEOTIDE SEQUENCE [LARGE SCALE GENOMIC DNA]</scope>
    <source>
        <strain evidence="2 3">238</strain>
    </source>
</reference>
<dbReference type="STRING" id="391616.OA238_c24360"/>
<dbReference type="Proteomes" id="UP000004688">
    <property type="component" value="Chromosome"/>
</dbReference>
<sequence>MNHLHSLVLAITLLVGGVSVATAQDFNKGFEAAQSGDFETALQEWRPLAEQGNASAQYNLGVAYRNGEGVPQDDAEAVQWFRLAAGQGEPDRVYRRRFSFYSATIVTVFRLS</sequence>
<feature type="signal peptide" evidence="1">
    <location>
        <begin position="1"/>
        <end position="23"/>
    </location>
</feature>
<dbReference type="SUPFAM" id="SSF81901">
    <property type="entry name" value="HCP-like"/>
    <property type="match status" value="1"/>
</dbReference>
<dbReference type="SMART" id="SM00671">
    <property type="entry name" value="SEL1"/>
    <property type="match status" value="1"/>
</dbReference>
<dbReference type="EMBL" id="CP003742">
    <property type="protein sequence ID" value="AGI72494.1"/>
    <property type="molecule type" value="Genomic_DNA"/>
</dbReference>
<dbReference type="OrthoDB" id="8235393at2"/>
<proteinExistence type="predicted"/>
<dbReference type="Pfam" id="PF08238">
    <property type="entry name" value="Sel1"/>
    <property type="match status" value="1"/>
</dbReference>
<protein>
    <recommendedName>
        <fullName evidence="4">Sel1 repeat family protein</fullName>
    </recommendedName>
</protein>
<dbReference type="RefSeq" id="WP_015495571.1">
    <property type="nucleotide sequence ID" value="NC_020908.1"/>
</dbReference>
<gene>
    <name evidence="2" type="ORF">OA238_c24360</name>
</gene>
<evidence type="ECO:0000313" key="2">
    <source>
        <dbReference type="EMBL" id="AGI72494.1"/>
    </source>
</evidence>
<dbReference type="InterPro" id="IPR011990">
    <property type="entry name" value="TPR-like_helical_dom_sf"/>
</dbReference>
<dbReference type="KEGG" id="oar:OA238_c24360"/>
<dbReference type="Gene3D" id="1.25.40.10">
    <property type="entry name" value="Tetratricopeptide repeat domain"/>
    <property type="match status" value="1"/>
</dbReference>
<keyword evidence="3" id="KW-1185">Reference proteome</keyword>
<dbReference type="AlphaFoldDB" id="M9RIV2"/>
<accession>M9RIV2</accession>
<evidence type="ECO:0008006" key="4">
    <source>
        <dbReference type="Google" id="ProtNLM"/>
    </source>
</evidence>
<evidence type="ECO:0000256" key="1">
    <source>
        <dbReference type="SAM" id="SignalP"/>
    </source>
</evidence>
<organism evidence="2 3">
    <name type="scientific">Octadecabacter arcticus 238</name>
    <dbReference type="NCBI Taxonomy" id="391616"/>
    <lineage>
        <taxon>Bacteria</taxon>
        <taxon>Pseudomonadati</taxon>
        <taxon>Pseudomonadota</taxon>
        <taxon>Alphaproteobacteria</taxon>
        <taxon>Rhodobacterales</taxon>
        <taxon>Roseobacteraceae</taxon>
        <taxon>Octadecabacter</taxon>
    </lineage>
</organism>
<dbReference type="PANTHER" id="PTHR45011">
    <property type="entry name" value="DAP3-BINDING CELL DEATH ENHANCER 1"/>
    <property type="match status" value="1"/>
</dbReference>
<name>M9RIV2_9RHOB</name>
<dbReference type="HOGENOM" id="CLU_2143303_0_0_5"/>
<feature type="chain" id="PRO_5004102311" description="Sel1 repeat family protein" evidence="1">
    <location>
        <begin position="24"/>
        <end position="112"/>
    </location>
</feature>
<dbReference type="InterPro" id="IPR006597">
    <property type="entry name" value="Sel1-like"/>
</dbReference>